<dbReference type="InterPro" id="IPR023346">
    <property type="entry name" value="Lysozyme-like_dom_sf"/>
</dbReference>
<evidence type="ECO:0000256" key="2">
    <source>
        <dbReference type="SAM" id="SignalP"/>
    </source>
</evidence>
<gene>
    <name evidence="4" type="ORF">OG2516_05908</name>
</gene>
<feature type="domain" description="Transglycosylase SLT" evidence="3">
    <location>
        <begin position="134"/>
        <end position="205"/>
    </location>
</feature>
<keyword evidence="5" id="KW-1185">Reference proteome</keyword>
<dbReference type="Gene3D" id="1.10.530.10">
    <property type="match status" value="1"/>
</dbReference>
<protein>
    <recommendedName>
        <fullName evidence="3">Transglycosylase SLT domain-containing protein</fullName>
    </recommendedName>
</protein>
<dbReference type="InterPro" id="IPR008258">
    <property type="entry name" value="Transglycosylase_SLT_dom_1"/>
</dbReference>
<dbReference type="STRING" id="314256.OG2516_05908"/>
<feature type="signal peptide" evidence="2">
    <location>
        <begin position="1"/>
        <end position="35"/>
    </location>
</feature>
<organism evidence="4 5">
    <name type="scientific">Oceanicola granulosus (strain ATCC BAA-861 / DSM 15982 / KCTC 12143 / HTCC2516)</name>
    <dbReference type="NCBI Taxonomy" id="314256"/>
    <lineage>
        <taxon>Bacteria</taxon>
        <taxon>Pseudomonadati</taxon>
        <taxon>Pseudomonadota</taxon>
        <taxon>Alphaproteobacteria</taxon>
        <taxon>Rhodobacterales</taxon>
        <taxon>Roseobacteraceae</taxon>
        <taxon>Oceanicola</taxon>
    </lineage>
</organism>
<evidence type="ECO:0000313" key="4">
    <source>
        <dbReference type="EMBL" id="EAR52619.1"/>
    </source>
</evidence>
<evidence type="ECO:0000313" key="5">
    <source>
        <dbReference type="Proteomes" id="UP000003635"/>
    </source>
</evidence>
<dbReference type="eggNOG" id="COG0741">
    <property type="taxonomic scope" value="Bacteria"/>
</dbReference>
<dbReference type="RefSeq" id="WP_007254709.1">
    <property type="nucleotide sequence ID" value="NZ_CH724107.1"/>
</dbReference>
<dbReference type="HOGENOM" id="CLU_091674_0_0_5"/>
<evidence type="ECO:0000256" key="1">
    <source>
        <dbReference type="ARBA" id="ARBA00009387"/>
    </source>
</evidence>
<dbReference type="SUPFAM" id="SSF53955">
    <property type="entry name" value="Lysozyme-like"/>
    <property type="match status" value="1"/>
</dbReference>
<reference evidence="4 5" key="1">
    <citation type="journal article" date="2010" name="J. Bacteriol.">
        <title>Genome sequences of Oceanicola granulosus HTCC2516(T) and Oceanicola batsensis HTCC2597(TDelta).</title>
        <authorList>
            <person name="Thrash J.C."/>
            <person name="Cho J.C."/>
            <person name="Vergin K.L."/>
            <person name="Giovannoni S.J."/>
        </authorList>
    </citation>
    <scope>NUCLEOTIDE SEQUENCE [LARGE SCALE GENOMIC DNA]</scope>
    <source>
        <strain evidence="5">ATCC BAA-861 / DSM 15982 / KCTC 12143 / HTCC2516</strain>
    </source>
</reference>
<dbReference type="Proteomes" id="UP000003635">
    <property type="component" value="Unassembled WGS sequence"/>
</dbReference>
<dbReference type="EMBL" id="AAOT01000003">
    <property type="protein sequence ID" value="EAR52619.1"/>
    <property type="molecule type" value="Genomic_DNA"/>
</dbReference>
<accession>Q2CIH0</accession>
<proteinExistence type="inferred from homology"/>
<sequence>MGLPTTTMHRLARPLRALGLGLLAAAAGLAAPARAEVASLAVEPVVAVRATVSPPVRPPFLESNGVPIHFEAPPVQPPIRPVVYIPETRWDHRPDGDVWTLAAMQAIASHGSGLEDLMPHDIETWCPAYDANPEEQRRAFWVGMMSALAYYESRWQPTAVGGGGRWFGLLQIYPPTARHYGCRARTGEALKDPEDNLSCAVRIATAQVRRAGSVARGMRDWGPFHNARMRAEMAAWTREQAYCKPNLAVLTSLRPQSRPLEEVAVVVSTMGLER</sequence>
<dbReference type="Pfam" id="PF01464">
    <property type="entry name" value="SLT"/>
    <property type="match status" value="1"/>
</dbReference>
<name>Q2CIH0_OCEGH</name>
<dbReference type="AlphaFoldDB" id="Q2CIH0"/>
<keyword evidence="2" id="KW-0732">Signal</keyword>
<comment type="caution">
    <text evidence="4">The sequence shown here is derived from an EMBL/GenBank/DDBJ whole genome shotgun (WGS) entry which is preliminary data.</text>
</comment>
<evidence type="ECO:0000259" key="3">
    <source>
        <dbReference type="Pfam" id="PF01464"/>
    </source>
</evidence>
<comment type="similarity">
    <text evidence="1">Belongs to the virb1 family.</text>
</comment>
<feature type="chain" id="PRO_5004207330" description="Transglycosylase SLT domain-containing protein" evidence="2">
    <location>
        <begin position="36"/>
        <end position="274"/>
    </location>
</feature>